<evidence type="ECO:0000313" key="2">
    <source>
        <dbReference type="Proteomes" id="UP001732700"/>
    </source>
</evidence>
<accession>A0ACD5W0A5</accession>
<evidence type="ECO:0000313" key="1">
    <source>
        <dbReference type="EnsemblPlants" id="AVESA.00010b.r2.3DG0543540.1.CDS.1"/>
    </source>
</evidence>
<protein>
    <submittedName>
        <fullName evidence="1">Uncharacterized protein</fullName>
    </submittedName>
</protein>
<reference evidence="1" key="2">
    <citation type="submission" date="2025-09" db="UniProtKB">
        <authorList>
            <consortium name="EnsemblPlants"/>
        </authorList>
    </citation>
    <scope>IDENTIFICATION</scope>
</reference>
<dbReference type="EnsemblPlants" id="AVESA.00010b.r2.3DG0543540.1">
    <property type="protein sequence ID" value="AVESA.00010b.r2.3DG0543540.1.CDS.1"/>
    <property type="gene ID" value="AVESA.00010b.r2.3DG0543540"/>
</dbReference>
<reference evidence="1" key="1">
    <citation type="submission" date="2021-05" db="EMBL/GenBank/DDBJ databases">
        <authorList>
            <person name="Scholz U."/>
            <person name="Mascher M."/>
            <person name="Fiebig A."/>
        </authorList>
    </citation>
    <scope>NUCLEOTIDE SEQUENCE [LARGE SCALE GENOMIC DNA]</scope>
</reference>
<sequence>MGIFLQVIFLLLLSQAVQPIAKAAFSEYEDDRKALLAFKAGLSDHSGTLSSWNQRNADFCRWEGVTCHNTSQPPRVSAVTLPSRGLTGTISPVVGNLSFLQSLNLSSNQLGGEIPATIGFLHHLGYLNLGNNSLYGVIPDELCNCSSLVYIRLDSNLITGSIPVNFGAMSKLESIFLYLNNLTGPIPPSFGNLSALRVVLSTKTTLRAPYRRVSRGCATSRLSFSP</sequence>
<dbReference type="Proteomes" id="UP001732700">
    <property type="component" value="Chromosome 3D"/>
</dbReference>
<name>A0ACD5W0A5_AVESA</name>
<organism evidence="1 2">
    <name type="scientific">Avena sativa</name>
    <name type="common">Oat</name>
    <dbReference type="NCBI Taxonomy" id="4498"/>
    <lineage>
        <taxon>Eukaryota</taxon>
        <taxon>Viridiplantae</taxon>
        <taxon>Streptophyta</taxon>
        <taxon>Embryophyta</taxon>
        <taxon>Tracheophyta</taxon>
        <taxon>Spermatophyta</taxon>
        <taxon>Magnoliopsida</taxon>
        <taxon>Liliopsida</taxon>
        <taxon>Poales</taxon>
        <taxon>Poaceae</taxon>
        <taxon>BOP clade</taxon>
        <taxon>Pooideae</taxon>
        <taxon>Poodae</taxon>
        <taxon>Poeae</taxon>
        <taxon>Poeae Chloroplast Group 1 (Aveneae type)</taxon>
        <taxon>Aveninae</taxon>
        <taxon>Avena</taxon>
    </lineage>
</organism>
<keyword evidence="2" id="KW-1185">Reference proteome</keyword>
<proteinExistence type="predicted"/>